<dbReference type="PANTHER" id="PTHR30250">
    <property type="entry name" value="PST FAMILY PREDICTED COLANIC ACID TRANSPORTER"/>
    <property type="match status" value="1"/>
</dbReference>
<dbReference type="EMBL" id="JAUSUD010000012">
    <property type="protein sequence ID" value="MDQ0231427.1"/>
    <property type="molecule type" value="Genomic_DNA"/>
</dbReference>
<feature type="transmembrane region" description="Helical" evidence="6">
    <location>
        <begin position="42"/>
        <end position="62"/>
    </location>
</feature>
<evidence type="ECO:0000313" key="7">
    <source>
        <dbReference type="EMBL" id="MDQ0231427.1"/>
    </source>
</evidence>
<feature type="transmembrane region" description="Helical" evidence="6">
    <location>
        <begin position="352"/>
        <end position="371"/>
    </location>
</feature>
<evidence type="ECO:0000256" key="2">
    <source>
        <dbReference type="ARBA" id="ARBA00022475"/>
    </source>
</evidence>
<feature type="transmembrane region" description="Helical" evidence="6">
    <location>
        <begin position="318"/>
        <end position="340"/>
    </location>
</feature>
<feature type="transmembrane region" description="Helical" evidence="6">
    <location>
        <begin position="164"/>
        <end position="186"/>
    </location>
</feature>
<dbReference type="Pfam" id="PF01943">
    <property type="entry name" value="Polysacc_synt"/>
    <property type="match status" value="1"/>
</dbReference>
<dbReference type="InterPro" id="IPR050833">
    <property type="entry name" value="Poly_Biosynth_Transport"/>
</dbReference>
<keyword evidence="2" id="KW-1003">Cell membrane</keyword>
<feature type="transmembrane region" description="Helical" evidence="6">
    <location>
        <begin position="139"/>
        <end position="158"/>
    </location>
</feature>
<evidence type="ECO:0000313" key="8">
    <source>
        <dbReference type="Proteomes" id="UP001234495"/>
    </source>
</evidence>
<organism evidence="7 8">
    <name type="scientific">Metabacillus malikii</name>
    <dbReference type="NCBI Taxonomy" id="1504265"/>
    <lineage>
        <taxon>Bacteria</taxon>
        <taxon>Bacillati</taxon>
        <taxon>Bacillota</taxon>
        <taxon>Bacilli</taxon>
        <taxon>Bacillales</taxon>
        <taxon>Bacillaceae</taxon>
        <taxon>Metabacillus</taxon>
    </lineage>
</organism>
<feature type="transmembrane region" description="Helical" evidence="6">
    <location>
        <begin position="207"/>
        <end position="227"/>
    </location>
</feature>
<accession>A0ABT9ZI01</accession>
<feature type="transmembrane region" description="Helical" evidence="6">
    <location>
        <begin position="83"/>
        <end position="105"/>
    </location>
</feature>
<keyword evidence="3 6" id="KW-0812">Transmembrane</keyword>
<feature type="transmembrane region" description="Helical" evidence="6">
    <location>
        <begin position="410"/>
        <end position="428"/>
    </location>
</feature>
<keyword evidence="5 6" id="KW-0472">Membrane</keyword>
<feature type="transmembrane region" description="Helical" evidence="6">
    <location>
        <begin position="377"/>
        <end position="398"/>
    </location>
</feature>
<evidence type="ECO:0000256" key="1">
    <source>
        <dbReference type="ARBA" id="ARBA00004651"/>
    </source>
</evidence>
<reference evidence="7 8" key="1">
    <citation type="submission" date="2023-07" db="EMBL/GenBank/DDBJ databases">
        <title>Genomic Encyclopedia of Type Strains, Phase IV (KMG-IV): sequencing the most valuable type-strain genomes for metagenomic binning, comparative biology and taxonomic classification.</title>
        <authorList>
            <person name="Goeker M."/>
        </authorList>
    </citation>
    <scope>NUCLEOTIDE SEQUENCE [LARGE SCALE GENOMIC DNA]</scope>
    <source>
        <strain evidence="7 8">DSM 29005</strain>
    </source>
</reference>
<keyword evidence="8" id="KW-1185">Reference proteome</keyword>
<comment type="subcellular location">
    <subcellularLocation>
        <location evidence="1">Cell membrane</location>
        <topology evidence="1">Multi-pass membrane protein</topology>
    </subcellularLocation>
</comment>
<evidence type="ECO:0000256" key="3">
    <source>
        <dbReference type="ARBA" id="ARBA00022692"/>
    </source>
</evidence>
<evidence type="ECO:0000256" key="6">
    <source>
        <dbReference type="SAM" id="Phobius"/>
    </source>
</evidence>
<name>A0ABT9ZI01_9BACI</name>
<sequence>MKKLISNYLYTVLYQLLLMLTPFITTPYVARVLKAEGVGIDAYVLSIVQLFIVFIVLGIPLYGSRQIAVKNNKEETSKEFWSIFSFQAIISLLNIVVFLLFILLLDNYTNLFYIHFLTLLAYSFDISWFFIGKEQIKKISIRNMIVKVLGIILIFSFVKDADDLPLYVLINGGTLFFGQLIMWIPLLKEVKLVKISFDDMKKHVSPIMVLFIPQLLIQVYVLVNRIILGNIAGEIEVGYYNQANKVIKIALGVISSIGTVLLPRMASEFSKGNQDMVKKYTTYTLQFVLMITLPMTLGMMAIAPNFVVWFLGDEFLDVSTILILMSPVIFFVGLANVFGIQVLVSTNQQKKYSLSITIGALLSLIINYLLVSKYGSIATTIALLIAEATGALIQMYFARSYFIFREFITLFIKYFILSGFVYVSASTIGEFVEITPVLLTLLQVFVGAMIYLLGLFVIRDTLVLKLIGSIQHKIRKKVNE</sequence>
<feature type="transmembrane region" description="Helical" evidence="6">
    <location>
        <begin position="12"/>
        <end position="30"/>
    </location>
</feature>
<protein>
    <submittedName>
        <fullName evidence="7">O-antigen/teichoic acid export membrane protein</fullName>
    </submittedName>
</protein>
<dbReference type="RefSeq" id="WP_307342361.1">
    <property type="nucleotide sequence ID" value="NZ_JAUSUD010000012.1"/>
</dbReference>
<dbReference type="Proteomes" id="UP001234495">
    <property type="component" value="Unassembled WGS sequence"/>
</dbReference>
<feature type="transmembrane region" description="Helical" evidence="6">
    <location>
        <begin position="287"/>
        <end position="312"/>
    </location>
</feature>
<feature type="transmembrane region" description="Helical" evidence="6">
    <location>
        <begin position="111"/>
        <end position="132"/>
    </location>
</feature>
<evidence type="ECO:0000256" key="5">
    <source>
        <dbReference type="ARBA" id="ARBA00023136"/>
    </source>
</evidence>
<keyword evidence="4 6" id="KW-1133">Transmembrane helix</keyword>
<dbReference type="InterPro" id="IPR002797">
    <property type="entry name" value="Polysacc_synth"/>
</dbReference>
<proteinExistence type="predicted"/>
<gene>
    <name evidence="7" type="ORF">J2S19_002710</name>
</gene>
<feature type="transmembrane region" description="Helical" evidence="6">
    <location>
        <begin position="434"/>
        <end position="458"/>
    </location>
</feature>
<feature type="transmembrane region" description="Helical" evidence="6">
    <location>
        <begin position="247"/>
        <end position="266"/>
    </location>
</feature>
<dbReference type="CDD" id="cd13128">
    <property type="entry name" value="MATE_Wzx_like"/>
    <property type="match status" value="1"/>
</dbReference>
<comment type="caution">
    <text evidence="7">The sequence shown here is derived from an EMBL/GenBank/DDBJ whole genome shotgun (WGS) entry which is preliminary data.</text>
</comment>
<evidence type="ECO:0000256" key="4">
    <source>
        <dbReference type="ARBA" id="ARBA00022989"/>
    </source>
</evidence>
<dbReference type="PANTHER" id="PTHR30250:SF11">
    <property type="entry name" value="O-ANTIGEN TRANSPORTER-RELATED"/>
    <property type="match status" value="1"/>
</dbReference>